<dbReference type="InterPro" id="IPR002376">
    <property type="entry name" value="Formyl_transf_N"/>
</dbReference>
<dbReference type="Gene3D" id="3.40.50.170">
    <property type="entry name" value="Formyl transferase, N-terminal domain"/>
    <property type="match status" value="1"/>
</dbReference>
<accession>A0A3E0GUR4</accession>
<dbReference type="EMBL" id="QUNO01000034">
    <property type="protein sequence ID" value="REH26165.1"/>
    <property type="molecule type" value="Genomic_DNA"/>
</dbReference>
<dbReference type="Proteomes" id="UP000256269">
    <property type="component" value="Unassembled WGS sequence"/>
</dbReference>
<feature type="binding site" evidence="4">
    <location>
        <position position="114"/>
    </location>
    <ligand>
        <name>(6R)-10-formyltetrahydrofolate</name>
        <dbReference type="ChEBI" id="CHEBI:195366"/>
    </ligand>
</feature>
<dbReference type="AlphaFoldDB" id="A0A3E0GUR4"/>
<proteinExistence type="inferred from homology"/>
<dbReference type="NCBIfam" id="TIGR00639">
    <property type="entry name" value="PurN"/>
    <property type="match status" value="1"/>
</dbReference>
<dbReference type="Pfam" id="PF00551">
    <property type="entry name" value="Formyl_trans_N"/>
    <property type="match status" value="1"/>
</dbReference>
<keyword evidence="3 4" id="KW-0658">Purine biosynthesis</keyword>
<name>A0A3E0GUR4_9PSEU</name>
<keyword evidence="2 4" id="KW-0808">Transferase</keyword>
<dbReference type="GO" id="GO:0006189">
    <property type="term" value="P:'de novo' IMP biosynthetic process"/>
    <property type="evidence" value="ECO:0007669"/>
    <property type="project" value="UniProtKB-UniRule"/>
</dbReference>
<organism evidence="6 7">
    <name type="scientific">Kutzneria buriramensis</name>
    <dbReference type="NCBI Taxonomy" id="1045776"/>
    <lineage>
        <taxon>Bacteria</taxon>
        <taxon>Bacillati</taxon>
        <taxon>Actinomycetota</taxon>
        <taxon>Actinomycetes</taxon>
        <taxon>Pseudonocardiales</taxon>
        <taxon>Pseudonocardiaceae</taxon>
        <taxon>Kutzneria</taxon>
    </lineage>
</organism>
<dbReference type="CDD" id="cd08645">
    <property type="entry name" value="FMT_core_GART"/>
    <property type="match status" value="1"/>
</dbReference>
<sequence>MWRLVVAQLKVAVLVSHTGSNSRALHEASLRDDAGFGICLVVSNNSGARALEYAREQGIPSRHMSVRTHGTPEELDAALLDELVTRGVDLVVTAGYMKKLGPRTLAAYENRIINIHPSLLPRHGGPGMYGMAVHEAVLATGDEVTGASVHHVTAEYDAGEVIARREVPVMAGDTAEGLAARVLAVEHQLLPEVVRRIAAGKG</sequence>
<dbReference type="PANTHER" id="PTHR43369:SF2">
    <property type="entry name" value="PHOSPHORIBOSYLGLYCINAMIDE FORMYLTRANSFERASE"/>
    <property type="match status" value="1"/>
</dbReference>
<dbReference type="InterPro" id="IPR036477">
    <property type="entry name" value="Formyl_transf_N_sf"/>
</dbReference>
<feature type="active site" description="Proton donor" evidence="4">
    <location>
        <position position="116"/>
    </location>
</feature>
<evidence type="ECO:0000313" key="7">
    <source>
        <dbReference type="Proteomes" id="UP000256269"/>
    </source>
</evidence>
<gene>
    <name evidence="4" type="primary">purN</name>
    <name evidence="6" type="ORF">BCF44_13420</name>
</gene>
<comment type="pathway">
    <text evidence="1 4">Purine metabolism; IMP biosynthesis via de novo pathway; N(2)-formyl-N(1)-(5-phospho-D-ribosyl)glycinamide from N(1)-(5-phospho-D-ribosyl)glycinamide (10-formyl THF route): step 1/1.</text>
</comment>
<comment type="similarity">
    <text evidence="4">Belongs to the GART family.</text>
</comment>
<evidence type="ECO:0000256" key="1">
    <source>
        <dbReference type="ARBA" id="ARBA00005054"/>
    </source>
</evidence>
<evidence type="ECO:0000259" key="5">
    <source>
        <dbReference type="Pfam" id="PF00551"/>
    </source>
</evidence>
<dbReference type="GO" id="GO:0005829">
    <property type="term" value="C:cytosol"/>
    <property type="evidence" value="ECO:0007669"/>
    <property type="project" value="TreeGrafter"/>
</dbReference>
<dbReference type="PANTHER" id="PTHR43369">
    <property type="entry name" value="PHOSPHORIBOSYLGLYCINAMIDE FORMYLTRANSFERASE"/>
    <property type="match status" value="1"/>
</dbReference>
<reference evidence="6 7" key="1">
    <citation type="submission" date="2018-08" db="EMBL/GenBank/DDBJ databases">
        <title>Genomic Encyclopedia of Archaeal and Bacterial Type Strains, Phase II (KMG-II): from individual species to whole genera.</title>
        <authorList>
            <person name="Goeker M."/>
        </authorList>
    </citation>
    <scope>NUCLEOTIDE SEQUENCE [LARGE SCALE GENOMIC DNA]</scope>
    <source>
        <strain evidence="6 7">DSM 45791</strain>
    </source>
</reference>
<comment type="catalytic activity">
    <reaction evidence="4">
        <text>N(1)-(5-phospho-beta-D-ribosyl)glycinamide + (6R)-10-formyltetrahydrofolate = N(2)-formyl-N(1)-(5-phospho-beta-D-ribosyl)glycinamide + (6S)-5,6,7,8-tetrahydrofolate + H(+)</text>
        <dbReference type="Rhea" id="RHEA:15053"/>
        <dbReference type="ChEBI" id="CHEBI:15378"/>
        <dbReference type="ChEBI" id="CHEBI:57453"/>
        <dbReference type="ChEBI" id="CHEBI:143788"/>
        <dbReference type="ChEBI" id="CHEBI:147286"/>
        <dbReference type="ChEBI" id="CHEBI:195366"/>
        <dbReference type="EC" id="2.1.2.2"/>
    </reaction>
</comment>
<feature type="binding site" evidence="4">
    <location>
        <position position="67"/>
    </location>
    <ligand>
        <name>(6R)-10-formyltetrahydrofolate</name>
        <dbReference type="ChEBI" id="CHEBI:195366"/>
    </ligand>
</feature>
<dbReference type="UniPathway" id="UPA00074">
    <property type="reaction ID" value="UER00126"/>
</dbReference>
<dbReference type="EC" id="2.1.2.2" evidence="4"/>
<protein>
    <recommendedName>
        <fullName evidence="4">Phosphoribosylglycinamide formyltransferase</fullName>
        <ecNumber evidence="4">2.1.2.2</ecNumber>
    </recommendedName>
    <alternativeName>
        <fullName evidence="4">5'-phosphoribosylglycinamide transformylase</fullName>
    </alternativeName>
    <alternativeName>
        <fullName evidence="4">GAR transformylase</fullName>
        <shortName evidence="4">GART</shortName>
    </alternativeName>
</protein>
<feature type="domain" description="Formyl transferase N-terminal" evidence="5">
    <location>
        <begin position="10"/>
        <end position="194"/>
    </location>
</feature>
<dbReference type="HAMAP" id="MF_01930">
    <property type="entry name" value="PurN"/>
    <property type="match status" value="1"/>
</dbReference>
<comment type="caution">
    <text evidence="4">Lacks conserved residue(s) required for the propagation of feature annotation.</text>
</comment>
<evidence type="ECO:0000256" key="3">
    <source>
        <dbReference type="ARBA" id="ARBA00022755"/>
    </source>
</evidence>
<feature type="site" description="Raises pKa of active site His" evidence="4">
    <location>
        <position position="157"/>
    </location>
</feature>
<comment type="function">
    <text evidence="4">Catalyzes the transfer of a formyl group from 10-formyltetrahydrofolate to 5-phospho-ribosyl-glycinamide (GAR), producing 5-phospho-ribosyl-N-formylglycinamide (FGAR) and tetrahydrofolate.</text>
</comment>
<feature type="binding site" evidence="4">
    <location>
        <begin position="19"/>
        <end position="21"/>
    </location>
    <ligand>
        <name>N(1)-(5-phospho-beta-D-ribosyl)glycinamide</name>
        <dbReference type="ChEBI" id="CHEBI:143788"/>
    </ligand>
</feature>
<evidence type="ECO:0000256" key="2">
    <source>
        <dbReference type="ARBA" id="ARBA00022679"/>
    </source>
</evidence>
<dbReference type="InterPro" id="IPR004607">
    <property type="entry name" value="GART"/>
</dbReference>
<dbReference type="SUPFAM" id="SSF53328">
    <property type="entry name" value="Formyltransferase"/>
    <property type="match status" value="1"/>
</dbReference>
<evidence type="ECO:0000256" key="4">
    <source>
        <dbReference type="HAMAP-Rule" id="MF_01930"/>
    </source>
</evidence>
<evidence type="ECO:0000313" key="6">
    <source>
        <dbReference type="EMBL" id="REH26165.1"/>
    </source>
</evidence>
<comment type="caution">
    <text evidence="6">The sequence shown here is derived from an EMBL/GenBank/DDBJ whole genome shotgun (WGS) entry which is preliminary data.</text>
</comment>
<dbReference type="GO" id="GO:0004644">
    <property type="term" value="F:phosphoribosylglycinamide formyltransferase activity"/>
    <property type="evidence" value="ECO:0007669"/>
    <property type="project" value="UniProtKB-UniRule"/>
</dbReference>
<keyword evidence="7" id="KW-1185">Reference proteome</keyword>